<organism evidence="4 5">
    <name type="scientific">Motilibacter peucedani</name>
    <dbReference type="NCBI Taxonomy" id="598650"/>
    <lineage>
        <taxon>Bacteria</taxon>
        <taxon>Bacillati</taxon>
        <taxon>Actinomycetota</taxon>
        <taxon>Actinomycetes</taxon>
        <taxon>Motilibacterales</taxon>
        <taxon>Motilibacteraceae</taxon>
        <taxon>Motilibacter</taxon>
    </lineage>
</organism>
<dbReference type="Pfam" id="PF13280">
    <property type="entry name" value="WYL"/>
    <property type="match status" value="1"/>
</dbReference>
<evidence type="ECO:0000259" key="2">
    <source>
        <dbReference type="Pfam" id="PF13280"/>
    </source>
</evidence>
<sequence length="791" mass="82470">MTDRGAPVRSLADDLRARDDAALAALLRARPDLLGPVPADVGALATRATSAPSVARALDRLDLAGLQVVEVLATLPEPTTAAEVTARWGADARAVLAVLREQALVWGEGDEVRLVRAVRTAVREPAGLGPPVETLLTGASPEAVASLVRALGASTTGDVTRDAAAVAAVLSDAAALDALLAGAPPGAREALARLEWGPPAGALPSARRQVDPGSARTPVEWLLAHGLLVPTGPETVTLPLEVALHLRGGRVHADPAPVPPALATTERGVRSAEQAAAQAAYDLVRRCEDLLESWGLAPPAVLRQGGLSVRDLKRTAVALDVDEPTAALVVETAHSAGLFGPSLEGDEWLPGPAYDTWLAQPVERRWAVLAQAWLASTRVASLAGARDERDKPLNALGPGLDRALAPDLRTSVLTALADVGAGLAVERDSLLARLTWHRPRRAGRSRDALVGWTLAEAEVLGVTGRGALSAAGRRLLDSDEDAVAAALAPGLPEPSTEILLQADLTVVAPGPLVPALAREIALMADVESTGGATVYRLTADSVRRALDAGRSSGELLELLTTHSRTPVPQPLAYLLEDVARRHGRVRVGTASAYLRCDDPAVLTELVADRRAAQLRLRRLAPTVLAAQAPVDMVLERLRSLGLAPAAESAEGEVVVRRPDSRRSPHRPRPPRLVGEPPAPPDGTLAAAVRAVRAGDRAAASVRRDPRLPASSFGVPRVATAEVVALLRQAVQQQVPVVIGYVNAEASATERVVEPMSVEGGYVTAFDHLTDSVRTFAVARITGIAPAANAPA</sequence>
<evidence type="ECO:0000313" key="4">
    <source>
        <dbReference type="EMBL" id="RKS68516.1"/>
    </source>
</evidence>
<dbReference type="InParanoid" id="A0A420XKG0"/>
<keyword evidence="5" id="KW-1185">Reference proteome</keyword>
<feature type="domain" description="WYL" evidence="2">
    <location>
        <begin position="721"/>
        <end position="783"/>
    </location>
</feature>
<proteinExistence type="predicted"/>
<dbReference type="EMBL" id="RBWV01000016">
    <property type="protein sequence ID" value="RKS68516.1"/>
    <property type="molecule type" value="Genomic_DNA"/>
</dbReference>
<evidence type="ECO:0000256" key="1">
    <source>
        <dbReference type="SAM" id="MobiDB-lite"/>
    </source>
</evidence>
<dbReference type="AlphaFoldDB" id="A0A420XKG0"/>
<gene>
    <name evidence="4" type="ORF">CLV35_3644</name>
</gene>
<feature type="region of interest" description="Disordered" evidence="1">
    <location>
        <begin position="649"/>
        <end position="681"/>
    </location>
</feature>
<dbReference type="Proteomes" id="UP000281955">
    <property type="component" value="Unassembled WGS sequence"/>
</dbReference>
<dbReference type="RefSeq" id="WP_121194895.1">
    <property type="nucleotide sequence ID" value="NZ_RBWV01000016.1"/>
</dbReference>
<feature type="domain" description="Helicase XPB/Ssl2 N-terminal" evidence="3">
    <location>
        <begin position="498"/>
        <end position="620"/>
    </location>
</feature>
<evidence type="ECO:0000259" key="3">
    <source>
        <dbReference type="Pfam" id="PF13625"/>
    </source>
</evidence>
<dbReference type="InterPro" id="IPR032830">
    <property type="entry name" value="XPB/Ssl2_N"/>
</dbReference>
<protein>
    <submittedName>
        <fullName evidence="4">WYL domain-containing protein</fullName>
    </submittedName>
</protein>
<dbReference type="PROSITE" id="PS52050">
    <property type="entry name" value="WYL"/>
    <property type="match status" value="1"/>
</dbReference>
<dbReference type="InterPro" id="IPR026881">
    <property type="entry name" value="WYL_dom"/>
</dbReference>
<evidence type="ECO:0000313" key="5">
    <source>
        <dbReference type="Proteomes" id="UP000281955"/>
    </source>
</evidence>
<comment type="caution">
    <text evidence="4">The sequence shown here is derived from an EMBL/GenBank/DDBJ whole genome shotgun (WGS) entry which is preliminary data.</text>
</comment>
<name>A0A420XKG0_9ACTN</name>
<feature type="compositionally biased region" description="Basic and acidic residues" evidence="1">
    <location>
        <begin position="653"/>
        <end position="662"/>
    </location>
</feature>
<dbReference type="OrthoDB" id="3415124at2"/>
<reference evidence="4 5" key="1">
    <citation type="submission" date="2018-10" db="EMBL/GenBank/DDBJ databases">
        <title>Genomic Encyclopedia of Archaeal and Bacterial Type Strains, Phase II (KMG-II): from individual species to whole genera.</title>
        <authorList>
            <person name="Goeker M."/>
        </authorList>
    </citation>
    <scope>NUCLEOTIDE SEQUENCE [LARGE SCALE GENOMIC DNA]</scope>
    <source>
        <strain evidence="4 5">RP-AC37</strain>
    </source>
</reference>
<accession>A0A420XKG0</accession>
<dbReference type="Pfam" id="PF13625">
    <property type="entry name" value="Helicase_C_3"/>
    <property type="match status" value="1"/>
</dbReference>